<evidence type="ECO:0000313" key="5">
    <source>
        <dbReference type="Proteomes" id="UP000196084"/>
    </source>
</evidence>
<dbReference type="OrthoDB" id="178074at2157"/>
<sequence length="129" mass="14392">MEERVWDTLIATLAVLTLPLGLLTGIFVGFQAALVVFIVGWLLLLPLMAISREFVVGSPDESHRDSHESADNSMGALETLKERYAAGEIDETEFERKVDQLVDTEGIEMGRTNETDQSTQESDEEYDLN</sequence>
<evidence type="ECO:0000256" key="1">
    <source>
        <dbReference type="SAM" id="MobiDB-lite"/>
    </source>
</evidence>
<keyword evidence="2" id="KW-0472">Membrane</keyword>
<dbReference type="AlphaFoldDB" id="A0A202EBZ5"/>
<dbReference type="Proteomes" id="UP000196084">
    <property type="component" value="Unassembled WGS sequence"/>
</dbReference>
<keyword evidence="5" id="KW-1185">Reference proteome</keyword>
<name>A0A202EBZ5_9EURY</name>
<feature type="domain" description="SHOCT" evidence="3">
    <location>
        <begin position="76"/>
        <end position="101"/>
    </location>
</feature>
<evidence type="ECO:0000313" key="4">
    <source>
        <dbReference type="EMBL" id="OVE85737.1"/>
    </source>
</evidence>
<organism evidence="4 5">
    <name type="scientific">Natronolimnobius baerhuensis</name>
    <dbReference type="NCBI Taxonomy" id="253108"/>
    <lineage>
        <taxon>Archaea</taxon>
        <taxon>Methanobacteriati</taxon>
        <taxon>Methanobacteriota</taxon>
        <taxon>Stenosarchaea group</taxon>
        <taxon>Halobacteria</taxon>
        <taxon>Halobacteriales</taxon>
        <taxon>Natrialbaceae</taxon>
        <taxon>Natronolimnobius</taxon>
    </lineage>
</organism>
<accession>A0A202EBZ5</accession>
<keyword evidence="2" id="KW-1133">Transmembrane helix</keyword>
<keyword evidence="2" id="KW-0812">Transmembrane</keyword>
<dbReference type="EMBL" id="MWPH01000001">
    <property type="protein sequence ID" value="OVE85737.1"/>
    <property type="molecule type" value="Genomic_DNA"/>
</dbReference>
<protein>
    <recommendedName>
        <fullName evidence="3">SHOCT domain-containing protein</fullName>
    </recommendedName>
</protein>
<reference evidence="4 5" key="1">
    <citation type="submission" date="2017-02" db="EMBL/GenBank/DDBJ databases">
        <title>Natronthermophilus aegyptiacus gen. nov.,sp. nov., an aerobic, extremely halophilic alkalithermophilic archaeon isolated from the athalassohaline Wadi An Natrun, Egypt.</title>
        <authorList>
            <person name="Zhao B."/>
        </authorList>
    </citation>
    <scope>NUCLEOTIDE SEQUENCE [LARGE SCALE GENOMIC DNA]</scope>
    <source>
        <strain evidence="4 5">CGMCC 1.3597</strain>
    </source>
</reference>
<dbReference type="Pfam" id="PF09851">
    <property type="entry name" value="SHOCT"/>
    <property type="match status" value="1"/>
</dbReference>
<feature type="region of interest" description="Disordered" evidence="1">
    <location>
        <begin position="102"/>
        <end position="129"/>
    </location>
</feature>
<comment type="caution">
    <text evidence="4">The sequence shown here is derived from an EMBL/GenBank/DDBJ whole genome shotgun (WGS) entry which is preliminary data.</text>
</comment>
<dbReference type="InterPro" id="IPR018649">
    <property type="entry name" value="SHOCT"/>
</dbReference>
<feature type="transmembrane region" description="Helical" evidence="2">
    <location>
        <begin position="20"/>
        <end position="44"/>
    </location>
</feature>
<evidence type="ECO:0000259" key="3">
    <source>
        <dbReference type="Pfam" id="PF09851"/>
    </source>
</evidence>
<dbReference type="RefSeq" id="WP_054864030.1">
    <property type="nucleotide sequence ID" value="NZ_MWPH01000001.1"/>
</dbReference>
<proteinExistence type="predicted"/>
<evidence type="ECO:0000256" key="2">
    <source>
        <dbReference type="SAM" id="Phobius"/>
    </source>
</evidence>
<gene>
    <name evidence="4" type="ORF">B2G88_02670</name>
</gene>